<dbReference type="STRING" id="3218.A0A2K1J1L4"/>
<dbReference type="PROSITE" id="PS51903">
    <property type="entry name" value="CLP_R"/>
    <property type="match status" value="1"/>
</dbReference>
<dbReference type="KEGG" id="ppp:112294945"/>
<dbReference type="GeneID" id="112294945"/>
<sequence>MFFMAMASSSMMVLNPCRTPSTVSAAQLLKEPRSSALSSSSNARFTQLGSELRWSARLAAPLLPNGGARVVRRQEHCSVVCMVLPAGDAEIVSSPAGAKWEARALKSFSMAELEARKLKYPNTGTESLLLGILTEGTSEAAKFLRKNGVTLFGAKDEIINLLGKADMYYFSPEHPPLTSSAQKAIAWAADPANKPEWVSGEELSTTMLIIGIWAQKGSAGQKILEKLGINDDKIAKLSDTMKNSPNKRGNYQQLAQ</sequence>
<protein>
    <recommendedName>
        <fullName evidence="2">Clp R domain-containing protein</fullName>
    </recommendedName>
</protein>
<dbReference type="Gramene" id="Pp3c18_19140V3.1">
    <property type="protein sequence ID" value="Pp3c18_19140V3.1"/>
    <property type="gene ID" value="Pp3c18_19140"/>
</dbReference>
<keyword evidence="1" id="KW-0677">Repeat</keyword>
<dbReference type="Proteomes" id="UP000006727">
    <property type="component" value="Chromosome 18"/>
</dbReference>
<dbReference type="RefSeq" id="XP_024401725.1">
    <property type="nucleotide sequence ID" value="XM_024545957.2"/>
</dbReference>
<reference evidence="3 5" key="1">
    <citation type="journal article" date="2008" name="Science">
        <title>The Physcomitrella genome reveals evolutionary insights into the conquest of land by plants.</title>
        <authorList>
            <person name="Rensing S."/>
            <person name="Lang D."/>
            <person name="Zimmer A."/>
            <person name="Terry A."/>
            <person name="Salamov A."/>
            <person name="Shapiro H."/>
            <person name="Nishiyama T."/>
            <person name="Perroud P.-F."/>
            <person name="Lindquist E."/>
            <person name="Kamisugi Y."/>
            <person name="Tanahashi T."/>
            <person name="Sakakibara K."/>
            <person name="Fujita T."/>
            <person name="Oishi K."/>
            <person name="Shin-I T."/>
            <person name="Kuroki Y."/>
            <person name="Toyoda A."/>
            <person name="Suzuki Y."/>
            <person name="Hashimoto A."/>
            <person name="Yamaguchi K."/>
            <person name="Sugano A."/>
            <person name="Kohara Y."/>
            <person name="Fujiyama A."/>
            <person name="Anterola A."/>
            <person name="Aoki S."/>
            <person name="Ashton N."/>
            <person name="Barbazuk W.B."/>
            <person name="Barker E."/>
            <person name="Bennetzen J."/>
            <person name="Bezanilla M."/>
            <person name="Blankenship R."/>
            <person name="Cho S.H."/>
            <person name="Dutcher S."/>
            <person name="Estelle M."/>
            <person name="Fawcett J.A."/>
            <person name="Gundlach H."/>
            <person name="Hanada K."/>
            <person name="Heyl A."/>
            <person name="Hicks K.A."/>
            <person name="Hugh J."/>
            <person name="Lohr M."/>
            <person name="Mayer K."/>
            <person name="Melkozernov A."/>
            <person name="Murata T."/>
            <person name="Nelson D."/>
            <person name="Pils B."/>
            <person name="Prigge M."/>
            <person name="Reiss B."/>
            <person name="Renner T."/>
            <person name="Rombauts S."/>
            <person name="Rushton P."/>
            <person name="Sanderfoot A."/>
            <person name="Schween G."/>
            <person name="Shiu S.-H."/>
            <person name="Stueber K."/>
            <person name="Theodoulou F.L."/>
            <person name="Tu H."/>
            <person name="Van de Peer Y."/>
            <person name="Verrier P.J."/>
            <person name="Waters E."/>
            <person name="Wood A."/>
            <person name="Yang L."/>
            <person name="Cove D."/>
            <person name="Cuming A."/>
            <person name="Hasebe M."/>
            <person name="Lucas S."/>
            <person name="Mishler D.B."/>
            <person name="Reski R."/>
            <person name="Grigoriev I."/>
            <person name="Quatrano R.S."/>
            <person name="Boore J.L."/>
        </authorList>
    </citation>
    <scope>NUCLEOTIDE SEQUENCE [LARGE SCALE GENOMIC DNA]</scope>
    <source>
        <strain evidence="4 5">cv. Gransden 2004</strain>
    </source>
</reference>
<organism evidence="3">
    <name type="scientific">Physcomitrium patens</name>
    <name type="common">Spreading-leaved earth moss</name>
    <name type="synonym">Physcomitrella patens</name>
    <dbReference type="NCBI Taxonomy" id="3218"/>
    <lineage>
        <taxon>Eukaryota</taxon>
        <taxon>Viridiplantae</taxon>
        <taxon>Streptophyta</taxon>
        <taxon>Embryophyta</taxon>
        <taxon>Bryophyta</taxon>
        <taxon>Bryophytina</taxon>
        <taxon>Bryopsida</taxon>
        <taxon>Funariidae</taxon>
        <taxon>Funariales</taxon>
        <taxon>Funariaceae</taxon>
        <taxon>Physcomitrium</taxon>
    </lineage>
</organism>
<dbReference type="PANTHER" id="PTHR47016:SF1">
    <property type="entry name" value="ATP-DEPENDENT CLP PROTEASE ATP-BINDING SUBUNIT CLPT1, CHLOROPLASTIC"/>
    <property type="match status" value="1"/>
</dbReference>
<dbReference type="OrthoDB" id="2014724at2759"/>
<reference evidence="4" key="3">
    <citation type="submission" date="2020-12" db="UniProtKB">
        <authorList>
            <consortium name="EnsemblPlants"/>
        </authorList>
    </citation>
    <scope>IDENTIFICATION</scope>
</reference>
<dbReference type="EnsemblPlants" id="Pp3c18_19140V3.1">
    <property type="protein sequence ID" value="Pp3c18_19140V3.1"/>
    <property type="gene ID" value="Pp3c18_19140"/>
</dbReference>
<proteinExistence type="predicted"/>
<dbReference type="AlphaFoldDB" id="A0A2K1J1L4"/>
<name>A0A2K1J1L4_PHYPA</name>
<dbReference type="EnsemblPlants" id="Pp3c18_19140V3.2">
    <property type="protein sequence ID" value="Pp3c18_19140V3.2"/>
    <property type="gene ID" value="Pp3c18_19140"/>
</dbReference>
<evidence type="ECO:0000313" key="5">
    <source>
        <dbReference type="Proteomes" id="UP000006727"/>
    </source>
</evidence>
<dbReference type="PaxDb" id="3218-PP1S33_311V6.1"/>
<dbReference type="OMA" id="MSARMIK"/>
<evidence type="ECO:0000259" key="2">
    <source>
        <dbReference type="PROSITE" id="PS51903"/>
    </source>
</evidence>
<reference evidence="3 5" key="2">
    <citation type="journal article" date="2018" name="Plant J.">
        <title>The Physcomitrella patens chromosome-scale assembly reveals moss genome structure and evolution.</title>
        <authorList>
            <person name="Lang D."/>
            <person name="Ullrich K.K."/>
            <person name="Murat F."/>
            <person name="Fuchs J."/>
            <person name="Jenkins J."/>
            <person name="Haas F.B."/>
            <person name="Piednoel M."/>
            <person name="Gundlach H."/>
            <person name="Van Bel M."/>
            <person name="Meyberg R."/>
            <person name="Vives C."/>
            <person name="Morata J."/>
            <person name="Symeonidi A."/>
            <person name="Hiss M."/>
            <person name="Muchero W."/>
            <person name="Kamisugi Y."/>
            <person name="Saleh O."/>
            <person name="Blanc G."/>
            <person name="Decker E.L."/>
            <person name="van Gessel N."/>
            <person name="Grimwood J."/>
            <person name="Hayes R.D."/>
            <person name="Graham S.W."/>
            <person name="Gunter L.E."/>
            <person name="McDaniel S.F."/>
            <person name="Hoernstein S.N.W."/>
            <person name="Larsson A."/>
            <person name="Li F.W."/>
            <person name="Perroud P.F."/>
            <person name="Phillips J."/>
            <person name="Ranjan P."/>
            <person name="Rokshar D.S."/>
            <person name="Rothfels C.J."/>
            <person name="Schneider L."/>
            <person name="Shu S."/>
            <person name="Stevenson D.W."/>
            <person name="Thummler F."/>
            <person name="Tillich M."/>
            <person name="Villarreal Aguilar J.C."/>
            <person name="Widiez T."/>
            <person name="Wong G.K."/>
            <person name="Wymore A."/>
            <person name="Zhang Y."/>
            <person name="Zimmer A.D."/>
            <person name="Quatrano R.S."/>
            <person name="Mayer K.F.X."/>
            <person name="Goodstein D."/>
            <person name="Casacuberta J.M."/>
            <person name="Vandepoele K."/>
            <person name="Reski R."/>
            <person name="Cuming A.C."/>
            <person name="Tuskan G.A."/>
            <person name="Maumus F."/>
            <person name="Salse J."/>
            <person name="Schmutz J."/>
            <person name="Rensing S.A."/>
        </authorList>
    </citation>
    <scope>NUCLEOTIDE SEQUENCE [LARGE SCALE GENOMIC DNA]</scope>
    <source>
        <strain evidence="4 5">cv. Gransden 2004</strain>
    </source>
</reference>
<dbReference type="PANTHER" id="PTHR47016">
    <property type="entry name" value="ATP-DEPENDENT CLP PROTEASE ATP-BINDING SUBUNIT CLPT1, CHLOROPLASTIC"/>
    <property type="match status" value="1"/>
</dbReference>
<gene>
    <name evidence="4" type="primary">LOC112294945</name>
    <name evidence="3" type="ORF">PHYPA_023318</name>
</gene>
<keyword evidence="5" id="KW-1185">Reference proteome</keyword>
<feature type="domain" description="Clp R" evidence="2">
    <location>
        <begin position="97"/>
        <end position="244"/>
    </location>
</feature>
<evidence type="ECO:0000256" key="1">
    <source>
        <dbReference type="PROSITE-ProRule" id="PRU01251"/>
    </source>
</evidence>
<accession>A0A2K1J1L4</accession>
<evidence type="ECO:0000313" key="3">
    <source>
        <dbReference type="EMBL" id="PNR35418.1"/>
    </source>
</evidence>
<dbReference type="FunCoup" id="A0A2K1J1L4">
    <property type="interactions" value="2343"/>
</dbReference>
<dbReference type="SUPFAM" id="SSF81923">
    <property type="entry name" value="Double Clp-N motif"/>
    <property type="match status" value="1"/>
</dbReference>
<dbReference type="InterPro" id="IPR036628">
    <property type="entry name" value="Clp_N_dom_sf"/>
</dbReference>
<dbReference type="Pfam" id="PF02861">
    <property type="entry name" value="Clp_N"/>
    <property type="match status" value="1"/>
</dbReference>
<dbReference type="InterPro" id="IPR004176">
    <property type="entry name" value="Clp_R_N"/>
</dbReference>
<dbReference type="Gene3D" id="1.10.1780.10">
    <property type="entry name" value="Clp, N-terminal domain"/>
    <property type="match status" value="1"/>
</dbReference>
<dbReference type="InterPro" id="IPR044217">
    <property type="entry name" value="CLPT1/2"/>
</dbReference>
<dbReference type="Gramene" id="Pp3c18_19140V3.2">
    <property type="protein sequence ID" value="Pp3c18_19140V3.2"/>
    <property type="gene ID" value="Pp3c18_19140"/>
</dbReference>
<evidence type="ECO:0000313" key="4">
    <source>
        <dbReference type="EnsemblPlants" id="Pp3c18_19140V3.1"/>
    </source>
</evidence>
<dbReference type="EMBL" id="ABEU02000018">
    <property type="protein sequence ID" value="PNR35418.1"/>
    <property type="molecule type" value="Genomic_DNA"/>
</dbReference>